<gene>
    <name evidence="7" type="ORF">TrVE_jg194</name>
</gene>
<keyword evidence="3 5" id="KW-0175">Coiled coil</keyword>
<evidence type="ECO:0000256" key="5">
    <source>
        <dbReference type="SAM" id="Coils"/>
    </source>
</evidence>
<dbReference type="Gene3D" id="3.80.10.10">
    <property type="entry name" value="Ribonuclease Inhibitor"/>
    <property type="match status" value="1"/>
</dbReference>
<dbReference type="PANTHER" id="PTHR23170:SF3">
    <property type="entry name" value="LEUCINE-RICH REPEAT-CONTAINING PROTEIN 45"/>
    <property type="match status" value="1"/>
</dbReference>
<evidence type="ECO:0000313" key="7">
    <source>
        <dbReference type="EMBL" id="GMH82027.1"/>
    </source>
</evidence>
<keyword evidence="2" id="KW-0963">Cytoplasm</keyword>
<feature type="coiled-coil region" evidence="5">
    <location>
        <begin position="210"/>
        <end position="301"/>
    </location>
</feature>
<dbReference type="GO" id="GO:0005813">
    <property type="term" value="C:centrosome"/>
    <property type="evidence" value="ECO:0007669"/>
    <property type="project" value="UniProtKB-SubCell"/>
</dbReference>
<dbReference type="Pfam" id="PF13516">
    <property type="entry name" value="LRR_6"/>
    <property type="match status" value="3"/>
</dbReference>
<feature type="region of interest" description="Disordered" evidence="6">
    <location>
        <begin position="369"/>
        <end position="389"/>
    </location>
</feature>
<organism evidence="7 8">
    <name type="scientific">Triparma verrucosa</name>
    <dbReference type="NCBI Taxonomy" id="1606542"/>
    <lineage>
        <taxon>Eukaryota</taxon>
        <taxon>Sar</taxon>
        <taxon>Stramenopiles</taxon>
        <taxon>Ochrophyta</taxon>
        <taxon>Bolidophyceae</taxon>
        <taxon>Parmales</taxon>
        <taxon>Triparmaceae</taxon>
        <taxon>Triparma</taxon>
    </lineage>
</organism>
<feature type="region of interest" description="Disordered" evidence="6">
    <location>
        <begin position="680"/>
        <end position="719"/>
    </location>
</feature>
<protein>
    <submittedName>
        <fullName evidence="7">Uncharacterized protein</fullName>
    </submittedName>
</protein>
<evidence type="ECO:0000256" key="2">
    <source>
        <dbReference type="ARBA" id="ARBA00022490"/>
    </source>
</evidence>
<evidence type="ECO:0000256" key="4">
    <source>
        <dbReference type="ARBA" id="ARBA00023212"/>
    </source>
</evidence>
<evidence type="ECO:0000256" key="6">
    <source>
        <dbReference type="SAM" id="MobiDB-lite"/>
    </source>
</evidence>
<dbReference type="InterPro" id="IPR032675">
    <property type="entry name" value="LRR_dom_sf"/>
</dbReference>
<dbReference type="SUPFAM" id="SSF52047">
    <property type="entry name" value="RNI-like"/>
    <property type="match status" value="1"/>
</dbReference>
<dbReference type="InterPro" id="IPR052116">
    <property type="entry name" value="Centro_Cilium_Assembly"/>
</dbReference>
<accession>A0A9W7B6I9</accession>
<dbReference type="AlphaFoldDB" id="A0A9W7B6I9"/>
<comment type="caution">
    <text evidence="7">The sequence shown here is derived from an EMBL/GenBank/DDBJ whole genome shotgun (WGS) entry which is preliminary data.</text>
</comment>
<dbReference type="SMART" id="SM00368">
    <property type="entry name" value="LRR_RI"/>
    <property type="match status" value="3"/>
</dbReference>
<dbReference type="Proteomes" id="UP001165160">
    <property type="component" value="Unassembled WGS sequence"/>
</dbReference>
<keyword evidence="8" id="KW-1185">Reference proteome</keyword>
<dbReference type="PANTHER" id="PTHR23170">
    <property type="entry name" value="NY-REN-58 ANTIGEN"/>
    <property type="match status" value="1"/>
</dbReference>
<sequence>MISSPGFSEKEKKEVDQLVRSSSNGEAVFSDRFMGDNAGRYIFNSLKKADSNGPTSVDAKGCYMGLESGLAIAEYLKSPITKVEKLSLEWNSLGSFENGLTEIATALALNSSLQSLDLRNNNIGPNGGSMLARGLRDNRCLQSLDLRWNEIGNTGALAFKEIFTIGHNTLLRTLKLAGNKISDVVLNEVEAVVGRKIEPGVSGGSMSDDYHVVKGKNEELQKEIAKISAELQAAKDENRTKDSQHQIVHARSKNDLVSKIESLEKQLSDSAGTISLLEIEVLREKERADRLQDSVVKEQREKDTALSSLRVDREAAASKKIIADREKAQLTTSLKITEETLEVLRTENDNLRRNFATREKELLTSLSDRERKLSEARGQEDKAKAEQSRVEVELGDAKLKEKMAEERATQSARLLDECIEDRAKQVEEARRSVQETMETQRNELMGRLKAAELRVSEAESKLGSAESKQRAAESAAAQATVTLEQQLSEQAYKLRKEYGDMQDGETRQLADALDVVKSQRESQDIQLSQMTADLENLRDVRQRESESAKRTIEGLNKSLGDALKEARRERGSASDLKLEVASLRRQIEPFKRKVEVSEAEKKRTEEFRTRDVSNLQALLANEREERAKEAIGYQKRLDDCNEMLRTAKESISEQRTGHMKEFHKLEKGMVAAVQAIFADRKAGGGGGGKKRSKRKGDAEGGAAVGTEGGENVKNEGNVA</sequence>
<evidence type="ECO:0000313" key="8">
    <source>
        <dbReference type="Proteomes" id="UP001165160"/>
    </source>
</evidence>
<name>A0A9W7B6I9_9STRA</name>
<comment type="subcellular location">
    <subcellularLocation>
        <location evidence="1">Cytoplasm</location>
        <location evidence="1">Cytoskeleton</location>
        <location evidence="1">Microtubule organizing center</location>
        <location evidence="1">Centrosome</location>
    </subcellularLocation>
</comment>
<evidence type="ECO:0000256" key="1">
    <source>
        <dbReference type="ARBA" id="ARBA00004300"/>
    </source>
</evidence>
<evidence type="ECO:0000256" key="3">
    <source>
        <dbReference type="ARBA" id="ARBA00023054"/>
    </source>
</evidence>
<feature type="coiled-coil region" evidence="5">
    <location>
        <begin position="423"/>
        <end position="468"/>
    </location>
</feature>
<dbReference type="InterPro" id="IPR001611">
    <property type="entry name" value="Leu-rich_rpt"/>
</dbReference>
<keyword evidence="4" id="KW-0206">Cytoskeleton</keyword>
<proteinExistence type="predicted"/>
<reference evidence="8" key="1">
    <citation type="journal article" date="2023" name="Commun. Biol.">
        <title>Genome analysis of Parmales, the sister group of diatoms, reveals the evolutionary specialization of diatoms from phago-mixotrophs to photoautotrophs.</title>
        <authorList>
            <person name="Ban H."/>
            <person name="Sato S."/>
            <person name="Yoshikawa S."/>
            <person name="Yamada K."/>
            <person name="Nakamura Y."/>
            <person name="Ichinomiya M."/>
            <person name="Sato N."/>
            <person name="Blanc-Mathieu R."/>
            <person name="Endo H."/>
            <person name="Kuwata A."/>
            <person name="Ogata H."/>
        </authorList>
    </citation>
    <scope>NUCLEOTIDE SEQUENCE [LARGE SCALE GENOMIC DNA]</scope>
    <source>
        <strain evidence="8">NIES 3699</strain>
    </source>
</reference>
<dbReference type="EMBL" id="BRXX01000010">
    <property type="protein sequence ID" value="GMH82027.1"/>
    <property type="molecule type" value="Genomic_DNA"/>
</dbReference>